<dbReference type="eggNOG" id="COG2980">
    <property type="taxonomic scope" value="Bacteria"/>
</dbReference>
<dbReference type="GO" id="GO:0001530">
    <property type="term" value="F:lipopolysaccharide binding"/>
    <property type="evidence" value="ECO:0007669"/>
    <property type="project" value="TreeGrafter"/>
</dbReference>
<evidence type="ECO:0000256" key="2">
    <source>
        <dbReference type="ARBA" id="ARBA00023136"/>
    </source>
</evidence>
<name>L0WFZ1_9GAMM</name>
<reference evidence="7 8" key="1">
    <citation type="journal article" date="2012" name="J. Bacteriol.">
        <title>Genome Sequence of the Alkane-Degrading Bacterium Alcanivorax hongdengensis Type Strain A-11-3.</title>
        <authorList>
            <person name="Lai Q."/>
            <person name="Shao Z."/>
        </authorList>
    </citation>
    <scope>NUCLEOTIDE SEQUENCE [LARGE SCALE GENOMIC DNA]</scope>
    <source>
        <strain evidence="7 8">A-11-3</strain>
    </source>
</reference>
<keyword evidence="5 6" id="KW-0449">Lipoprotein</keyword>
<keyword evidence="8" id="KW-1185">Reference proteome</keyword>
<protein>
    <recommendedName>
        <fullName evidence="6">LPS-assembly lipoprotein LptE</fullName>
    </recommendedName>
</protein>
<dbReference type="HAMAP" id="MF_01186">
    <property type="entry name" value="LPS_assembly_LptE"/>
    <property type="match status" value="1"/>
</dbReference>
<evidence type="ECO:0000256" key="5">
    <source>
        <dbReference type="ARBA" id="ARBA00023288"/>
    </source>
</evidence>
<proteinExistence type="inferred from homology"/>
<gene>
    <name evidence="6" type="primary">lptE</name>
    <name evidence="7" type="ORF">A11A3_02827</name>
</gene>
<dbReference type="STRING" id="1177179.A11A3_02827"/>
<dbReference type="Proteomes" id="UP000010164">
    <property type="component" value="Unassembled WGS sequence"/>
</dbReference>
<comment type="subunit">
    <text evidence="6">Component of the lipopolysaccharide transport and assembly complex. Interacts with LptD.</text>
</comment>
<comment type="caution">
    <text evidence="7">The sequence shown here is derived from an EMBL/GenBank/DDBJ whole genome shotgun (WGS) entry which is preliminary data.</text>
</comment>
<comment type="function">
    <text evidence="6">Together with LptD, is involved in the assembly of lipopolysaccharide (LPS) at the surface of the outer membrane. Required for the proper assembly of LptD. Binds LPS and may serve as the LPS recognition site at the outer membrane.</text>
</comment>
<dbReference type="OrthoDB" id="7349153at2"/>
<dbReference type="Gene3D" id="3.30.160.150">
    <property type="entry name" value="Lipoprotein like domain"/>
    <property type="match status" value="1"/>
</dbReference>
<keyword evidence="2 6" id="KW-0472">Membrane</keyword>
<comment type="subcellular location">
    <subcellularLocation>
        <location evidence="6">Cell outer membrane</location>
        <topology evidence="6">Lipid-anchor</topology>
    </subcellularLocation>
</comment>
<dbReference type="GO" id="GO:1990351">
    <property type="term" value="C:transporter complex"/>
    <property type="evidence" value="ECO:0007669"/>
    <property type="project" value="TreeGrafter"/>
</dbReference>
<dbReference type="GO" id="GO:0015920">
    <property type="term" value="P:lipopolysaccharide transport"/>
    <property type="evidence" value="ECO:0007669"/>
    <property type="project" value="TreeGrafter"/>
</dbReference>
<keyword evidence="1 6" id="KW-0732">Signal</keyword>
<keyword evidence="4 6" id="KW-0998">Cell outer membrane</keyword>
<evidence type="ECO:0000256" key="1">
    <source>
        <dbReference type="ARBA" id="ARBA00022729"/>
    </source>
</evidence>
<dbReference type="GO" id="GO:0009279">
    <property type="term" value="C:cell outer membrane"/>
    <property type="evidence" value="ECO:0007669"/>
    <property type="project" value="UniProtKB-SubCell"/>
</dbReference>
<dbReference type="InterPro" id="IPR007485">
    <property type="entry name" value="LPS_assembly_LptE"/>
</dbReference>
<dbReference type="GO" id="GO:0043165">
    <property type="term" value="P:Gram-negative-bacterium-type cell outer membrane assembly"/>
    <property type="evidence" value="ECO:0007669"/>
    <property type="project" value="UniProtKB-UniRule"/>
</dbReference>
<dbReference type="EMBL" id="AMRJ01000002">
    <property type="protein sequence ID" value="EKF75768.1"/>
    <property type="molecule type" value="Genomic_DNA"/>
</dbReference>
<evidence type="ECO:0000313" key="7">
    <source>
        <dbReference type="EMBL" id="EKF75768.1"/>
    </source>
</evidence>
<accession>L0WFZ1</accession>
<evidence type="ECO:0000256" key="3">
    <source>
        <dbReference type="ARBA" id="ARBA00023139"/>
    </source>
</evidence>
<dbReference type="PANTHER" id="PTHR38098">
    <property type="entry name" value="LPS-ASSEMBLY LIPOPROTEIN LPTE"/>
    <property type="match status" value="1"/>
</dbReference>
<dbReference type="PANTHER" id="PTHR38098:SF1">
    <property type="entry name" value="LPS-ASSEMBLY LIPOPROTEIN LPTE"/>
    <property type="match status" value="1"/>
</dbReference>
<comment type="similarity">
    <text evidence="6">Belongs to the LptE lipoprotein family.</text>
</comment>
<dbReference type="Pfam" id="PF04390">
    <property type="entry name" value="LptE"/>
    <property type="match status" value="1"/>
</dbReference>
<dbReference type="AlphaFoldDB" id="L0WFZ1"/>
<dbReference type="PROSITE" id="PS51257">
    <property type="entry name" value="PROKAR_LIPOPROTEIN"/>
    <property type="match status" value="1"/>
</dbReference>
<organism evidence="7 8">
    <name type="scientific">Alcanivorax hongdengensis A-11-3</name>
    <dbReference type="NCBI Taxonomy" id="1177179"/>
    <lineage>
        <taxon>Bacteria</taxon>
        <taxon>Pseudomonadati</taxon>
        <taxon>Pseudomonadota</taxon>
        <taxon>Gammaproteobacteria</taxon>
        <taxon>Oceanospirillales</taxon>
        <taxon>Alcanivoracaceae</taxon>
        <taxon>Alcanivorax</taxon>
    </lineage>
</organism>
<sequence length="164" mass="18696">MRLLRPFLVLLLTVWLSACGWQLRGATQTPSLDTVTLKGASAQLRYPLEDKLEDEGVLVHNESPYILVIEDEDWSRRTAAVDDQGRQAEIELRYQIVWHLESRDSGALLTAPKRLMALRSFAWYPDNATASSDEEQLVREDLYDDIIVRLINQLAAATQGWEVN</sequence>
<evidence type="ECO:0000313" key="8">
    <source>
        <dbReference type="Proteomes" id="UP000010164"/>
    </source>
</evidence>
<keyword evidence="3 6" id="KW-0564">Palmitate</keyword>
<evidence type="ECO:0000256" key="6">
    <source>
        <dbReference type="HAMAP-Rule" id="MF_01186"/>
    </source>
</evidence>
<dbReference type="PATRIC" id="fig|1177179.3.peg.564"/>
<evidence type="ECO:0000256" key="4">
    <source>
        <dbReference type="ARBA" id="ARBA00023237"/>
    </source>
</evidence>
<dbReference type="RefSeq" id="WP_008927752.1">
    <property type="nucleotide sequence ID" value="NZ_AMRJ01000002.1"/>
</dbReference>